<dbReference type="CDD" id="cd13965">
    <property type="entry name" value="PT_UbiA_3"/>
    <property type="match status" value="1"/>
</dbReference>
<feature type="transmembrane region" description="Helical" evidence="7">
    <location>
        <begin position="12"/>
        <end position="35"/>
    </location>
</feature>
<sequence length="746" mass="82887">MAIPATGDQLGISVLVVDVVFLTLALVAVCARLWARHMTKTRLCFNDYIIILALMFAAGLETTAIMAVATGGAGQHMDNVQPSQLTSVFKGYVAAEILWGTANTCVKLSILHLYIKLFPTRRFQIAAYVLMGIVACFCIVVVVEALTVCRPFNYTWNKTIEGTCANELEIYLSSSIINLVIDISIILIPMPMLWKLRMPWSRKFALTFIFGLGAFICIVTILRIVTLKRFNELDFSYDLAKLAIWTDLEPTLGIINACLPVIRPVTQRLTNTTMYLWSALSSRTRITTEDTPKDNSIVTFGRTGVKKAGAKRSAGFGKLDDAYPLTGITDVTTVVSQVEGPERPSSQPGSESRDLEAQDSHDTRSNCGQYRHVCGAITRLPGWDEPPICVAKPHNFEVNEECGQKARISYIPHLYTIWLFTFSDLKTIVGPETAFGILSALSGPILTSNESPNAIKIVFRLPIVVFWAWINLLPFVIDNQRRPSSIEEDRLNKPWRPMPTGRINSSVAKRWMQVSYCVAMIASFSFGTVGQCTGLVFLGVLYNELGGADKSCLVRNLINALGFLCYGSGTTMIASNAILKLDGRIWFIVIGSVVFTTVHTQDMYDQIGDKARERKTVPLVIGDWPARLTIAVFVGFWSLFCPAFWNLGIWGYLAPIALGVVSQLLAIYDYLIVDLVPIFSPEKGKGKGKFLSVGSALMGLMRMMNEDKDRDEDEDEDEDEDGLEQRGRKVVRFAKTMSWKSRLWGA</sequence>
<dbReference type="OrthoDB" id="434972at2759"/>
<dbReference type="EMBL" id="PQXN01000067">
    <property type="protein sequence ID" value="TGO57306.1"/>
    <property type="molecule type" value="Genomic_DNA"/>
</dbReference>
<evidence type="ECO:0000313" key="9">
    <source>
        <dbReference type="EMBL" id="TGO57306.1"/>
    </source>
</evidence>
<evidence type="ECO:0000256" key="7">
    <source>
        <dbReference type="SAM" id="Phobius"/>
    </source>
</evidence>
<proteinExistence type="inferred from homology"/>
<feature type="transmembrane region" description="Helical" evidence="7">
    <location>
        <begin position="557"/>
        <end position="578"/>
    </location>
</feature>
<comment type="caution">
    <text evidence="9">The sequence shown here is derived from an EMBL/GenBank/DDBJ whole genome shotgun (WGS) entry which is preliminary data.</text>
</comment>
<protein>
    <recommendedName>
        <fullName evidence="8">Rhodopsin domain-containing protein</fullName>
    </recommendedName>
</protein>
<feature type="transmembrane region" description="Helical" evidence="7">
    <location>
        <begin position="652"/>
        <end position="673"/>
    </location>
</feature>
<gene>
    <name evidence="9" type="ORF">BCON_0067g00270</name>
</gene>
<feature type="transmembrane region" description="Helical" evidence="7">
    <location>
        <begin position="585"/>
        <end position="604"/>
    </location>
</feature>
<evidence type="ECO:0000256" key="2">
    <source>
        <dbReference type="ARBA" id="ARBA00022692"/>
    </source>
</evidence>
<feature type="compositionally biased region" description="Basic and acidic residues" evidence="6">
    <location>
        <begin position="351"/>
        <end position="364"/>
    </location>
</feature>
<comment type="similarity">
    <text evidence="5">Belongs to the SAT4 family.</text>
</comment>
<evidence type="ECO:0000256" key="6">
    <source>
        <dbReference type="SAM" id="MobiDB-lite"/>
    </source>
</evidence>
<dbReference type="GO" id="GO:0016765">
    <property type="term" value="F:transferase activity, transferring alkyl or aryl (other than methyl) groups"/>
    <property type="evidence" value="ECO:0007669"/>
    <property type="project" value="InterPro"/>
</dbReference>
<dbReference type="Proteomes" id="UP000297527">
    <property type="component" value="Unassembled WGS sequence"/>
</dbReference>
<evidence type="ECO:0000256" key="1">
    <source>
        <dbReference type="ARBA" id="ARBA00004141"/>
    </source>
</evidence>
<evidence type="ECO:0000256" key="3">
    <source>
        <dbReference type="ARBA" id="ARBA00022989"/>
    </source>
</evidence>
<evidence type="ECO:0000313" key="10">
    <source>
        <dbReference type="Proteomes" id="UP000297527"/>
    </source>
</evidence>
<dbReference type="InterPro" id="IPR049326">
    <property type="entry name" value="Rhodopsin_dom_fungi"/>
</dbReference>
<name>A0A4Z1I773_9HELO</name>
<keyword evidence="3 7" id="KW-1133">Transmembrane helix</keyword>
<feature type="domain" description="Rhodopsin" evidence="8">
    <location>
        <begin position="31"/>
        <end position="267"/>
    </location>
</feature>
<organism evidence="9 10">
    <name type="scientific">Botryotinia convoluta</name>
    <dbReference type="NCBI Taxonomy" id="54673"/>
    <lineage>
        <taxon>Eukaryota</taxon>
        <taxon>Fungi</taxon>
        <taxon>Dikarya</taxon>
        <taxon>Ascomycota</taxon>
        <taxon>Pezizomycotina</taxon>
        <taxon>Leotiomycetes</taxon>
        <taxon>Helotiales</taxon>
        <taxon>Sclerotiniaceae</taxon>
        <taxon>Botryotinia</taxon>
    </lineage>
</organism>
<keyword evidence="10" id="KW-1185">Reference proteome</keyword>
<dbReference type="GO" id="GO:0016020">
    <property type="term" value="C:membrane"/>
    <property type="evidence" value="ECO:0007669"/>
    <property type="project" value="UniProtKB-SubCell"/>
</dbReference>
<evidence type="ECO:0000256" key="4">
    <source>
        <dbReference type="ARBA" id="ARBA00023136"/>
    </source>
</evidence>
<dbReference type="Pfam" id="PF01040">
    <property type="entry name" value="UbiA"/>
    <property type="match status" value="1"/>
</dbReference>
<comment type="subcellular location">
    <subcellularLocation>
        <location evidence="1">Membrane</location>
        <topology evidence="1">Multi-pass membrane protein</topology>
    </subcellularLocation>
</comment>
<dbReference type="PANTHER" id="PTHR33048:SF57">
    <property type="entry name" value="INTEGRAL MEMBRANE PROTEIN-RELATED"/>
    <property type="match status" value="1"/>
</dbReference>
<dbReference type="Pfam" id="PF20684">
    <property type="entry name" value="Fung_rhodopsin"/>
    <property type="match status" value="1"/>
</dbReference>
<accession>A0A4Z1I773</accession>
<evidence type="ECO:0000256" key="5">
    <source>
        <dbReference type="ARBA" id="ARBA00038359"/>
    </source>
</evidence>
<dbReference type="AlphaFoldDB" id="A0A4Z1I773"/>
<keyword evidence="4 7" id="KW-0472">Membrane</keyword>
<reference evidence="9 10" key="1">
    <citation type="submission" date="2017-12" db="EMBL/GenBank/DDBJ databases">
        <title>Comparative genomics of Botrytis spp.</title>
        <authorList>
            <person name="Valero-Jimenez C.A."/>
            <person name="Tapia P."/>
            <person name="Veloso J."/>
            <person name="Silva-Moreno E."/>
            <person name="Staats M."/>
            <person name="Valdes J.H."/>
            <person name="Van Kan J.A.L."/>
        </authorList>
    </citation>
    <scope>NUCLEOTIDE SEQUENCE [LARGE SCALE GENOMIC DNA]</scope>
    <source>
        <strain evidence="9 10">MUCL11595</strain>
    </source>
</reference>
<feature type="transmembrane region" description="Helical" evidence="7">
    <location>
        <begin position="204"/>
        <end position="225"/>
    </location>
</feature>
<evidence type="ECO:0000259" key="8">
    <source>
        <dbReference type="Pfam" id="PF20684"/>
    </source>
</evidence>
<keyword evidence="2 7" id="KW-0812">Transmembrane</keyword>
<feature type="transmembrane region" description="Helical" evidence="7">
    <location>
        <begin position="47"/>
        <end position="72"/>
    </location>
</feature>
<feature type="transmembrane region" description="Helical" evidence="7">
    <location>
        <begin position="624"/>
        <end position="645"/>
    </location>
</feature>
<dbReference type="InterPro" id="IPR000537">
    <property type="entry name" value="UbiA_prenyltransferase"/>
</dbReference>
<dbReference type="PANTHER" id="PTHR33048">
    <property type="entry name" value="PTH11-LIKE INTEGRAL MEMBRANE PROTEIN (AFU_ORTHOLOGUE AFUA_5G11245)"/>
    <property type="match status" value="1"/>
</dbReference>
<feature type="transmembrane region" description="Helical" evidence="7">
    <location>
        <begin position="514"/>
        <end position="537"/>
    </location>
</feature>
<feature type="transmembrane region" description="Helical" evidence="7">
    <location>
        <begin position="168"/>
        <end position="192"/>
    </location>
</feature>
<feature type="transmembrane region" description="Helical" evidence="7">
    <location>
        <begin position="127"/>
        <end position="148"/>
    </location>
</feature>
<feature type="region of interest" description="Disordered" evidence="6">
    <location>
        <begin position="337"/>
        <end position="364"/>
    </location>
</feature>
<dbReference type="InterPro" id="IPR052337">
    <property type="entry name" value="SAT4-like"/>
</dbReference>